<sequence>MDGRRFPTEPWMASRKIPDDYEVQRELRRGRPFSLVTFFWVIKRK</sequence>
<evidence type="ECO:0000313" key="2">
    <source>
        <dbReference type="Proteomes" id="UP000315167"/>
    </source>
</evidence>
<dbReference type="Proteomes" id="UP000315167">
    <property type="component" value="Unassembled WGS sequence"/>
</dbReference>
<proteinExistence type="predicted"/>
<accession>A0A562L592</accession>
<protein>
    <submittedName>
        <fullName evidence="1">Uncharacterized protein</fullName>
    </submittedName>
</protein>
<keyword evidence="2" id="KW-1185">Reference proteome</keyword>
<organism evidence="1 2">
    <name type="scientific">Luteimonas cucumeris</name>
    <dbReference type="NCBI Taxonomy" id="985012"/>
    <lineage>
        <taxon>Bacteria</taxon>
        <taxon>Pseudomonadati</taxon>
        <taxon>Pseudomonadota</taxon>
        <taxon>Gammaproteobacteria</taxon>
        <taxon>Lysobacterales</taxon>
        <taxon>Lysobacteraceae</taxon>
        <taxon>Luteimonas</taxon>
    </lineage>
</organism>
<reference evidence="1 2" key="1">
    <citation type="journal article" date="2015" name="Stand. Genomic Sci.">
        <title>Genomic Encyclopedia of Bacterial and Archaeal Type Strains, Phase III: the genomes of soil and plant-associated and newly described type strains.</title>
        <authorList>
            <person name="Whitman W.B."/>
            <person name="Woyke T."/>
            <person name="Klenk H.P."/>
            <person name="Zhou Y."/>
            <person name="Lilburn T.G."/>
            <person name="Beck B.J."/>
            <person name="De Vos P."/>
            <person name="Vandamme P."/>
            <person name="Eisen J.A."/>
            <person name="Garrity G."/>
            <person name="Hugenholtz P."/>
            <person name="Kyrpides N.C."/>
        </authorList>
    </citation>
    <scope>NUCLEOTIDE SEQUENCE [LARGE SCALE GENOMIC DNA]</scope>
    <source>
        <strain evidence="1 2">CGMCC 1.10821</strain>
    </source>
</reference>
<dbReference type="EMBL" id="VLKN01000004">
    <property type="protein sequence ID" value="TWI02832.1"/>
    <property type="molecule type" value="Genomic_DNA"/>
</dbReference>
<name>A0A562L592_9GAMM</name>
<evidence type="ECO:0000313" key="1">
    <source>
        <dbReference type="EMBL" id="TWI02832.1"/>
    </source>
</evidence>
<dbReference type="AlphaFoldDB" id="A0A562L592"/>
<gene>
    <name evidence="1" type="ORF">IP90_01930</name>
</gene>
<comment type="caution">
    <text evidence="1">The sequence shown here is derived from an EMBL/GenBank/DDBJ whole genome shotgun (WGS) entry which is preliminary data.</text>
</comment>